<dbReference type="Proteomes" id="UP001176941">
    <property type="component" value="Chromosome 8"/>
</dbReference>
<evidence type="ECO:0000313" key="1">
    <source>
        <dbReference type="EMBL" id="CAI9178814.1"/>
    </source>
</evidence>
<dbReference type="EMBL" id="OX459944">
    <property type="protein sequence ID" value="CAI9178814.1"/>
    <property type="molecule type" value="Genomic_DNA"/>
</dbReference>
<evidence type="ECO:0000313" key="2">
    <source>
        <dbReference type="Proteomes" id="UP001176941"/>
    </source>
</evidence>
<reference evidence="1" key="1">
    <citation type="submission" date="2023-04" db="EMBL/GenBank/DDBJ databases">
        <authorList>
            <consortium name="ELIXIR-Norway"/>
        </authorList>
    </citation>
    <scope>NUCLEOTIDE SEQUENCE [LARGE SCALE GENOMIC DNA]</scope>
</reference>
<protein>
    <submittedName>
        <fullName evidence="1">Uncharacterized protein</fullName>
    </submittedName>
</protein>
<sequence length="80" mass="8514">MDSLDAEGLTPLVPFGKQRADCGELAERCQTALCCSPFGQSPAGTLLRAETVPLPAGEGLEGMAAAVLYVYTYTDIYIER</sequence>
<gene>
    <name evidence="1" type="ORF">MRATA1EN1_LOCUS27776</name>
</gene>
<keyword evidence="2" id="KW-1185">Reference proteome</keyword>
<proteinExistence type="predicted"/>
<organism evidence="1 2">
    <name type="scientific">Rangifer tarandus platyrhynchus</name>
    <name type="common">Svalbard reindeer</name>
    <dbReference type="NCBI Taxonomy" id="3082113"/>
    <lineage>
        <taxon>Eukaryota</taxon>
        <taxon>Metazoa</taxon>
        <taxon>Chordata</taxon>
        <taxon>Craniata</taxon>
        <taxon>Vertebrata</taxon>
        <taxon>Euteleostomi</taxon>
        <taxon>Mammalia</taxon>
        <taxon>Eutheria</taxon>
        <taxon>Laurasiatheria</taxon>
        <taxon>Artiodactyla</taxon>
        <taxon>Ruminantia</taxon>
        <taxon>Pecora</taxon>
        <taxon>Cervidae</taxon>
        <taxon>Odocoileinae</taxon>
        <taxon>Rangifer</taxon>
    </lineage>
</organism>
<accession>A0ABN9A4I0</accession>
<name>A0ABN9A4I0_RANTA</name>